<proteinExistence type="inferred from homology"/>
<evidence type="ECO:0000313" key="8">
    <source>
        <dbReference type="EMBL" id="RNB84615.1"/>
    </source>
</evidence>
<dbReference type="OrthoDB" id="9778912at2"/>
<dbReference type="InterPro" id="IPR013785">
    <property type="entry name" value="Aldolase_TIM"/>
</dbReference>
<dbReference type="Pfam" id="PF03060">
    <property type="entry name" value="NMO"/>
    <property type="match status" value="1"/>
</dbReference>
<keyword evidence="6" id="KW-0560">Oxidoreductase</keyword>
<evidence type="ECO:0000256" key="3">
    <source>
        <dbReference type="ARBA" id="ARBA00013457"/>
    </source>
</evidence>
<evidence type="ECO:0000256" key="1">
    <source>
        <dbReference type="ARBA" id="ARBA00003535"/>
    </source>
</evidence>
<dbReference type="AlphaFoldDB" id="A0A3M8DBC8"/>
<dbReference type="Proteomes" id="UP000271031">
    <property type="component" value="Unassembled WGS sequence"/>
</dbReference>
<evidence type="ECO:0000256" key="7">
    <source>
        <dbReference type="ARBA" id="ARBA00023033"/>
    </source>
</evidence>
<dbReference type="PANTHER" id="PTHR42747:SF4">
    <property type="entry name" value="BLR1330 PROTEIN"/>
    <property type="match status" value="1"/>
</dbReference>
<evidence type="ECO:0000313" key="9">
    <source>
        <dbReference type="Proteomes" id="UP000271031"/>
    </source>
</evidence>
<sequence>MAAHLLARWLDQMVLPAISAPMFLVSGPRLVIESCKAGIIGSFPVLNARTSDQLEEWLQAITNELAAIKQAEPERCVAPWAVNLIVHHSNKRFDDDLALITAYQPPLVITSLGDPMRVVEVVHAYGGLVFSDVSTVHHARKAAQKGVDGLILVCNGAGGHAGVINPLAFMGEVKQFWQGITVLAGCVSHGHDILAAEVLGADLAYMGTRFIATEESMASDSYREMLRQATLEDLLYTDAFSGVKANYLVPSIRGAGLDPDALQKKAEMDFTFVKADGTGAKAWKDIWSAGQGVGAVKNVQSVASVVSELRCEYEAAYRTLSEKQIKRNAPFH</sequence>
<dbReference type="SUPFAM" id="SSF51412">
    <property type="entry name" value="Inosine monophosphate dehydrogenase (IMPDH)"/>
    <property type="match status" value="1"/>
</dbReference>
<dbReference type="GO" id="GO:0018580">
    <property type="term" value="F:nitronate monooxygenase activity"/>
    <property type="evidence" value="ECO:0007669"/>
    <property type="project" value="InterPro"/>
</dbReference>
<comment type="function">
    <text evidence="1">Nitronate monooxygenase that uses molecular oxygen to catalyze the oxidative denitrification of alkyl nitronates. Acts on propionate 3-nitronate (P3N), the presumed physiological substrate. Probably functions in the detoxification of P3N, a metabolic poison produced by plants and fungi as a defense mechanism.</text>
</comment>
<dbReference type="EMBL" id="RHHQ01000017">
    <property type="protein sequence ID" value="RNB84615.1"/>
    <property type="molecule type" value="Genomic_DNA"/>
</dbReference>
<dbReference type="InterPro" id="IPR004136">
    <property type="entry name" value="NMO"/>
</dbReference>
<keyword evidence="9" id="KW-1185">Reference proteome</keyword>
<name>A0A3M8DBC8_9BACL</name>
<dbReference type="PANTHER" id="PTHR42747">
    <property type="entry name" value="NITRONATE MONOOXYGENASE-RELATED"/>
    <property type="match status" value="1"/>
</dbReference>
<dbReference type="CDD" id="cd04730">
    <property type="entry name" value="NPD_like"/>
    <property type="match status" value="1"/>
</dbReference>
<dbReference type="Gene3D" id="3.20.20.70">
    <property type="entry name" value="Aldolase class I"/>
    <property type="match status" value="1"/>
</dbReference>
<gene>
    <name evidence="8" type="ORF">EDM56_21155</name>
</gene>
<organism evidence="8 9">
    <name type="scientific">Brevibacillus fluminis</name>
    <dbReference type="NCBI Taxonomy" id="511487"/>
    <lineage>
        <taxon>Bacteria</taxon>
        <taxon>Bacillati</taxon>
        <taxon>Bacillota</taxon>
        <taxon>Bacilli</taxon>
        <taxon>Bacillales</taxon>
        <taxon>Paenibacillaceae</taxon>
        <taxon>Brevibacillus</taxon>
    </lineage>
</organism>
<protein>
    <recommendedName>
        <fullName evidence="3">Probable nitronate monooxygenase</fullName>
    </recommendedName>
</protein>
<reference evidence="8 9" key="1">
    <citation type="submission" date="2018-10" db="EMBL/GenBank/DDBJ databases">
        <title>Phylogenomics of Brevibacillus.</title>
        <authorList>
            <person name="Dunlap C."/>
        </authorList>
    </citation>
    <scope>NUCLEOTIDE SEQUENCE [LARGE SCALE GENOMIC DNA]</scope>
    <source>
        <strain evidence="8 9">JCM 15716</strain>
    </source>
</reference>
<accession>A0A3M8DBC8</accession>
<comment type="similarity">
    <text evidence="2">Belongs to the nitronate monooxygenase family. NMO class I subfamily.</text>
</comment>
<dbReference type="FunFam" id="3.20.20.70:FF:000210">
    <property type="entry name" value="2-nitropropane dioxygenase"/>
    <property type="match status" value="1"/>
</dbReference>
<evidence type="ECO:0000256" key="6">
    <source>
        <dbReference type="ARBA" id="ARBA00023002"/>
    </source>
</evidence>
<dbReference type="RefSeq" id="WP_122919897.1">
    <property type="nucleotide sequence ID" value="NZ_RHHQ01000017.1"/>
</dbReference>
<evidence type="ECO:0000256" key="4">
    <source>
        <dbReference type="ARBA" id="ARBA00022630"/>
    </source>
</evidence>
<comment type="caution">
    <text evidence="8">The sequence shown here is derived from an EMBL/GenBank/DDBJ whole genome shotgun (WGS) entry which is preliminary data.</text>
</comment>
<evidence type="ECO:0000256" key="5">
    <source>
        <dbReference type="ARBA" id="ARBA00022643"/>
    </source>
</evidence>
<keyword evidence="4" id="KW-0285">Flavoprotein</keyword>
<keyword evidence="5" id="KW-0288">FMN</keyword>
<evidence type="ECO:0000256" key="2">
    <source>
        <dbReference type="ARBA" id="ARBA00009881"/>
    </source>
</evidence>
<keyword evidence="7 8" id="KW-0503">Monooxygenase</keyword>